<protein>
    <submittedName>
        <fullName evidence="1">SRPBCC family protein</fullName>
    </submittedName>
</protein>
<reference evidence="1 2" key="1">
    <citation type="journal article" date="2021" name="MBio">
        <title>Poor Competitiveness of Bradyrhizobium in Pigeon Pea Root Colonization in Indian Soils.</title>
        <authorList>
            <person name="Chalasani D."/>
            <person name="Basu A."/>
            <person name="Pullabhotla S.V.S.R.N."/>
            <person name="Jorrin B."/>
            <person name="Neal A.L."/>
            <person name="Poole P.S."/>
            <person name="Podile A.R."/>
            <person name="Tkacz A."/>
        </authorList>
    </citation>
    <scope>NUCLEOTIDE SEQUENCE [LARGE SCALE GENOMIC DNA]</scope>
    <source>
        <strain evidence="1 2">HU14</strain>
    </source>
</reference>
<dbReference type="InterPro" id="IPR023393">
    <property type="entry name" value="START-like_dom_sf"/>
</dbReference>
<organism evidence="1 2">
    <name type="scientific">Microbacterium jejuense</name>
    <dbReference type="NCBI Taxonomy" id="1263637"/>
    <lineage>
        <taxon>Bacteria</taxon>
        <taxon>Bacillati</taxon>
        <taxon>Actinomycetota</taxon>
        <taxon>Actinomycetes</taxon>
        <taxon>Micrococcales</taxon>
        <taxon>Microbacteriaceae</taxon>
        <taxon>Microbacterium</taxon>
    </lineage>
</organism>
<proteinExistence type="predicted"/>
<evidence type="ECO:0000313" key="1">
    <source>
        <dbReference type="EMBL" id="MBW9094530.1"/>
    </source>
</evidence>
<keyword evidence="2" id="KW-1185">Reference proteome</keyword>
<comment type="caution">
    <text evidence="1">The sequence shown here is derived from an EMBL/GenBank/DDBJ whole genome shotgun (WGS) entry which is preliminary data.</text>
</comment>
<name>A0ABS7HQ32_9MICO</name>
<accession>A0ABS7HQ32</accession>
<dbReference type="Pfam" id="PF10604">
    <property type="entry name" value="Polyketide_cyc2"/>
    <property type="match status" value="1"/>
</dbReference>
<dbReference type="SUPFAM" id="SSF55961">
    <property type="entry name" value="Bet v1-like"/>
    <property type="match status" value="1"/>
</dbReference>
<dbReference type="InterPro" id="IPR019587">
    <property type="entry name" value="Polyketide_cyclase/dehydratase"/>
</dbReference>
<gene>
    <name evidence="1" type="ORF">JNB62_12615</name>
</gene>
<dbReference type="Gene3D" id="3.30.530.20">
    <property type="match status" value="1"/>
</dbReference>
<evidence type="ECO:0000313" key="2">
    <source>
        <dbReference type="Proteomes" id="UP001196843"/>
    </source>
</evidence>
<sequence length="208" mass="23286">MQTPQRRRRAEPIFVSIRIDAPLERVWQLTQDPAAHVRWDARFSAIAPIASLDGGGYRFQYTRRIPGHTIIGTGATIGERERPDGTRTSALRFDTADRLSPLGAGRGYWRYVPDGDGVVFSTGYDYEPGWGRLLDRAVRPVIGWLTAWSFDRLRLWAESDAAPERWPLATALQPWRSGRPRAARCGRRSPRAHAMADAPAALAELVAP</sequence>
<dbReference type="EMBL" id="JAEUAW010000009">
    <property type="protein sequence ID" value="MBW9094530.1"/>
    <property type="molecule type" value="Genomic_DNA"/>
</dbReference>
<dbReference type="RefSeq" id="WP_220301236.1">
    <property type="nucleotide sequence ID" value="NZ_JAEUAW010000009.1"/>
</dbReference>
<dbReference type="CDD" id="cd07812">
    <property type="entry name" value="SRPBCC"/>
    <property type="match status" value="1"/>
</dbReference>
<dbReference type="Proteomes" id="UP001196843">
    <property type="component" value="Unassembled WGS sequence"/>
</dbReference>